<dbReference type="OrthoDB" id="4420166at2"/>
<keyword evidence="4" id="KW-1185">Reference proteome</keyword>
<evidence type="ECO:0000313" key="4">
    <source>
        <dbReference type="Proteomes" id="UP000182237"/>
    </source>
</evidence>
<dbReference type="AlphaFoldDB" id="A0A1H1T1Z9"/>
<accession>A0A1H1T1Z9</accession>
<dbReference type="RefSeq" id="WP_019193884.1">
    <property type="nucleotide sequence ID" value="NZ_LT629765.1"/>
</dbReference>
<evidence type="ECO:0000259" key="2">
    <source>
        <dbReference type="SMART" id="SM00899"/>
    </source>
</evidence>
<dbReference type="InterPro" id="IPR007167">
    <property type="entry name" value="Fe-transptr_FeoA-like"/>
</dbReference>
<dbReference type="GO" id="GO:0046914">
    <property type="term" value="F:transition metal ion binding"/>
    <property type="evidence" value="ECO:0007669"/>
    <property type="project" value="InterPro"/>
</dbReference>
<dbReference type="InterPro" id="IPR008988">
    <property type="entry name" value="Transcriptional_repressor_C"/>
</dbReference>
<dbReference type="STRING" id="1203190.GCA_000312345_01045"/>
<reference evidence="3 4" key="1">
    <citation type="submission" date="2016-10" db="EMBL/GenBank/DDBJ databases">
        <authorList>
            <person name="de Groot N.N."/>
        </authorList>
    </citation>
    <scope>NUCLEOTIDE SEQUENCE [LARGE SCALE GENOMIC DNA]</scope>
    <source>
        <strain evidence="3 4">DSM 45434</strain>
    </source>
</reference>
<name>A0A1H1T1Z9_9CORY</name>
<dbReference type="InterPro" id="IPR038157">
    <property type="entry name" value="FeoA_core_dom"/>
</dbReference>
<dbReference type="Gene3D" id="2.30.30.90">
    <property type="match status" value="1"/>
</dbReference>
<feature type="domain" description="Ferrous iron transporter FeoA-like" evidence="2">
    <location>
        <begin position="15"/>
        <end position="86"/>
    </location>
</feature>
<proteinExistence type="predicted"/>
<dbReference type="SUPFAM" id="SSF50037">
    <property type="entry name" value="C-terminal domain of transcriptional repressors"/>
    <property type="match status" value="1"/>
</dbReference>
<keyword evidence="1" id="KW-0408">Iron</keyword>
<sequence>MSLISTFRAPSRAGTSLIDVPVGAQAVIGAHTAPASASRRLRELGLRPGAQATVVQKTAGGGRVVRVGASRYALGATALRSIAVAR</sequence>
<evidence type="ECO:0000256" key="1">
    <source>
        <dbReference type="ARBA" id="ARBA00023004"/>
    </source>
</evidence>
<organism evidence="3 4">
    <name type="scientific">Corynebacterium timonense</name>
    <dbReference type="NCBI Taxonomy" id="441500"/>
    <lineage>
        <taxon>Bacteria</taxon>
        <taxon>Bacillati</taxon>
        <taxon>Actinomycetota</taxon>
        <taxon>Actinomycetes</taxon>
        <taxon>Mycobacteriales</taxon>
        <taxon>Corynebacteriaceae</taxon>
        <taxon>Corynebacterium</taxon>
    </lineage>
</organism>
<dbReference type="SMART" id="SM00899">
    <property type="entry name" value="FeoA"/>
    <property type="match status" value="1"/>
</dbReference>
<dbReference type="EMBL" id="LT629765">
    <property type="protein sequence ID" value="SDS53996.1"/>
    <property type="molecule type" value="Genomic_DNA"/>
</dbReference>
<dbReference type="Proteomes" id="UP000182237">
    <property type="component" value="Chromosome I"/>
</dbReference>
<gene>
    <name evidence="3" type="ORF">SAMN04488539_1875</name>
</gene>
<protein>
    <submittedName>
        <fullName evidence="3">Ferrous iron transport protein A</fullName>
    </submittedName>
</protein>
<dbReference type="Pfam" id="PF04023">
    <property type="entry name" value="FeoA"/>
    <property type="match status" value="1"/>
</dbReference>
<evidence type="ECO:0000313" key="3">
    <source>
        <dbReference type="EMBL" id="SDS53996.1"/>
    </source>
</evidence>